<dbReference type="PRINTS" id="PR01036">
    <property type="entry name" value="TCRTETB"/>
</dbReference>
<evidence type="ECO:0000259" key="6">
    <source>
        <dbReference type="PROSITE" id="PS50850"/>
    </source>
</evidence>
<dbReference type="GO" id="GO:0005886">
    <property type="term" value="C:plasma membrane"/>
    <property type="evidence" value="ECO:0007669"/>
    <property type="project" value="TreeGrafter"/>
</dbReference>
<feature type="transmembrane region" description="Helical" evidence="5">
    <location>
        <begin position="102"/>
        <end position="123"/>
    </location>
</feature>
<comment type="subcellular location">
    <subcellularLocation>
        <location evidence="1">Membrane</location>
        <topology evidence="1">Multi-pass membrane protein</topology>
    </subcellularLocation>
</comment>
<dbReference type="KEGG" id="vih:AB0763_15905"/>
<feature type="transmembrane region" description="Helical" evidence="5">
    <location>
        <begin position="46"/>
        <end position="64"/>
    </location>
</feature>
<keyword evidence="3 5" id="KW-1133">Transmembrane helix</keyword>
<dbReference type="PANTHER" id="PTHR23502">
    <property type="entry name" value="MAJOR FACILITATOR SUPERFAMILY"/>
    <property type="match status" value="1"/>
</dbReference>
<evidence type="ECO:0000256" key="5">
    <source>
        <dbReference type="SAM" id="Phobius"/>
    </source>
</evidence>
<dbReference type="CDD" id="cd17320">
    <property type="entry name" value="MFS_MdfA_MDR_like"/>
    <property type="match status" value="1"/>
</dbReference>
<dbReference type="InterPro" id="IPR011701">
    <property type="entry name" value="MFS"/>
</dbReference>
<feature type="transmembrane region" description="Helical" evidence="5">
    <location>
        <begin position="135"/>
        <end position="157"/>
    </location>
</feature>
<evidence type="ECO:0000313" key="7">
    <source>
        <dbReference type="EMBL" id="XDK26525.1"/>
    </source>
</evidence>
<dbReference type="GO" id="GO:0022857">
    <property type="term" value="F:transmembrane transporter activity"/>
    <property type="evidence" value="ECO:0007669"/>
    <property type="project" value="InterPro"/>
</dbReference>
<evidence type="ECO:0000256" key="4">
    <source>
        <dbReference type="ARBA" id="ARBA00023136"/>
    </source>
</evidence>
<feature type="transmembrane region" description="Helical" evidence="5">
    <location>
        <begin position="335"/>
        <end position="362"/>
    </location>
</feature>
<feature type="transmembrane region" description="Helical" evidence="5">
    <location>
        <begin position="368"/>
        <end position="387"/>
    </location>
</feature>
<dbReference type="AlphaFoldDB" id="A0AB39HIW4"/>
<sequence>MANSSMRWAPILLACLTISIGQFSMGLVFPSLPWIAEDFSVSIDSAQWLISAYLLGFGPSQFFYGPISDSLGRRRILLSGLVLAILGLVLLLTLSHSFVGLVIGRFVQGLGTGCCAVLARASTRDQFSGEQLPQALSYITIVASFSPIIAPVIGGFINHEWGWMAVFISLLSYIAVIWLLLWWKFNETLSEFRPIPSVSVITQQYYTLLKSRYFISFASISWLNFTLVVTTISLMPFIMQVQIGMSSAQYSLWALIPAFGLMSGSFMVNRLVRRVGFRPLLTLSPCMQLIGAMWLFFSPPQPLLMMIGQFFMVFGNGLALPCSQTMLMSPFKRHAGSVAALSGGGQMIISALLSMLLLHIGVTSAHELAMVIAVFAVITMLNVYRGFNTPTPQDELIPSPPKR</sequence>
<protein>
    <submittedName>
        <fullName evidence="7">Multidrug effflux MFS transporter</fullName>
    </submittedName>
</protein>
<dbReference type="InterPro" id="IPR036259">
    <property type="entry name" value="MFS_trans_sf"/>
</dbReference>
<keyword evidence="2 5" id="KW-0812">Transmembrane</keyword>
<feature type="domain" description="Major facilitator superfamily (MFS) profile" evidence="6">
    <location>
        <begin position="10"/>
        <end position="391"/>
    </location>
</feature>
<proteinExistence type="predicted"/>
<dbReference type="Pfam" id="PF07690">
    <property type="entry name" value="MFS_1"/>
    <property type="match status" value="1"/>
</dbReference>
<dbReference type="SUPFAM" id="SSF103473">
    <property type="entry name" value="MFS general substrate transporter"/>
    <property type="match status" value="1"/>
</dbReference>
<feature type="transmembrane region" description="Helical" evidence="5">
    <location>
        <begin position="250"/>
        <end position="268"/>
    </location>
</feature>
<name>A0AB39HIW4_9VIBR</name>
<dbReference type="PANTHER" id="PTHR23502:SF75">
    <property type="entry name" value="MULTIDRUG RESISTANCE PROTEIN D"/>
    <property type="match status" value="1"/>
</dbReference>
<evidence type="ECO:0000256" key="3">
    <source>
        <dbReference type="ARBA" id="ARBA00022989"/>
    </source>
</evidence>
<evidence type="ECO:0000256" key="1">
    <source>
        <dbReference type="ARBA" id="ARBA00004141"/>
    </source>
</evidence>
<dbReference type="PROSITE" id="PS50850">
    <property type="entry name" value="MFS"/>
    <property type="match status" value="1"/>
</dbReference>
<evidence type="ECO:0000256" key="2">
    <source>
        <dbReference type="ARBA" id="ARBA00022692"/>
    </source>
</evidence>
<feature type="transmembrane region" description="Helical" evidence="5">
    <location>
        <begin position="163"/>
        <end position="183"/>
    </location>
</feature>
<dbReference type="Gene3D" id="1.20.1720.10">
    <property type="entry name" value="Multidrug resistance protein D"/>
    <property type="match status" value="1"/>
</dbReference>
<organism evidence="7">
    <name type="scientific">Vibrio sp. HB236076</name>
    <dbReference type="NCBI Taxonomy" id="3232307"/>
    <lineage>
        <taxon>Bacteria</taxon>
        <taxon>Pseudomonadati</taxon>
        <taxon>Pseudomonadota</taxon>
        <taxon>Gammaproteobacteria</taxon>
        <taxon>Vibrionales</taxon>
        <taxon>Vibrionaceae</taxon>
        <taxon>Vibrio</taxon>
    </lineage>
</organism>
<dbReference type="GO" id="GO:1990961">
    <property type="term" value="P:xenobiotic detoxification by transmembrane export across the plasma membrane"/>
    <property type="evidence" value="ECO:0007669"/>
    <property type="project" value="TreeGrafter"/>
</dbReference>
<feature type="transmembrane region" description="Helical" evidence="5">
    <location>
        <begin position="213"/>
        <end position="238"/>
    </location>
</feature>
<geneLocation type="plasmid" evidence="7">
    <name>p-HB236076</name>
</geneLocation>
<gene>
    <name evidence="7" type="ORF">AB0763_15905</name>
</gene>
<accession>A0AB39HIW4</accession>
<keyword evidence="4 5" id="KW-0472">Membrane</keyword>
<feature type="transmembrane region" description="Helical" evidence="5">
    <location>
        <begin position="76"/>
        <end position="96"/>
    </location>
</feature>
<feature type="transmembrane region" description="Helical" evidence="5">
    <location>
        <begin position="280"/>
        <end position="297"/>
    </location>
</feature>
<dbReference type="EMBL" id="CP162602">
    <property type="protein sequence ID" value="XDK26525.1"/>
    <property type="molecule type" value="Genomic_DNA"/>
</dbReference>
<dbReference type="InterPro" id="IPR020846">
    <property type="entry name" value="MFS_dom"/>
</dbReference>
<dbReference type="RefSeq" id="WP_306099430.1">
    <property type="nucleotide sequence ID" value="NZ_CP162602.1"/>
</dbReference>
<keyword evidence="7" id="KW-0614">Plasmid</keyword>
<feature type="transmembrane region" description="Helical" evidence="5">
    <location>
        <begin position="303"/>
        <end position="323"/>
    </location>
</feature>
<reference evidence="7" key="1">
    <citation type="submission" date="2024-07" db="EMBL/GenBank/DDBJ databases">
        <title>Genome Analysis of a Potential Novel Vibrio Species Secreting pH- and Thermo-stable Alginate Lyase and its Application in Producing Alginate Oligosaccharides.</title>
        <authorList>
            <person name="Huang H."/>
            <person name="Bao K."/>
        </authorList>
    </citation>
    <scope>NUCLEOTIDE SEQUENCE</scope>
    <source>
        <strain evidence="7">HB236076</strain>
        <plasmid evidence="7">p-HB236076</plasmid>
    </source>
</reference>